<reference evidence="1" key="1">
    <citation type="submission" date="2018-06" db="EMBL/GenBank/DDBJ databases">
        <authorList>
            <person name="Zhirakovskaya E."/>
        </authorList>
    </citation>
    <scope>NUCLEOTIDE SEQUENCE</scope>
</reference>
<evidence type="ECO:0000313" key="1">
    <source>
        <dbReference type="EMBL" id="VAX29065.1"/>
    </source>
</evidence>
<dbReference type="NCBIfam" id="TIGR01683">
    <property type="entry name" value="thiS"/>
    <property type="match status" value="1"/>
</dbReference>
<dbReference type="InterPro" id="IPR003749">
    <property type="entry name" value="ThiS/MoaD-like"/>
</dbReference>
<dbReference type="Pfam" id="PF02597">
    <property type="entry name" value="ThiS"/>
    <property type="match status" value="1"/>
</dbReference>
<protein>
    <recommendedName>
        <fullName evidence="2">Sulfur carrier protein ThiS</fullName>
    </recommendedName>
</protein>
<dbReference type="CDD" id="cd00565">
    <property type="entry name" value="Ubl_ThiS"/>
    <property type="match status" value="1"/>
</dbReference>
<dbReference type="Gene3D" id="3.10.20.30">
    <property type="match status" value="1"/>
</dbReference>
<organism evidence="1">
    <name type="scientific">hydrothermal vent metagenome</name>
    <dbReference type="NCBI Taxonomy" id="652676"/>
    <lineage>
        <taxon>unclassified sequences</taxon>
        <taxon>metagenomes</taxon>
        <taxon>ecological metagenomes</taxon>
    </lineage>
</organism>
<accession>A0A3B1DB98</accession>
<dbReference type="PANTHER" id="PTHR34472">
    <property type="entry name" value="SULFUR CARRIER PROTEIN THIS"/>
    <property type="match status" value="1"/>
</dbReference>
<dbReference type="EMBL" id="UOGG01000076">
    <property type="protein sequence ID" value="VAX29065.1"/>
    <property type="molecule type" value="Genomic_DNA"/>
</dbReference>
<gene>
    <name evidence="1" type="ORF">MNBD_NITROSPINAE05-1336</name>
</gene>
<evidence type="ECO:0008006" key="2">
    <source>
        <dbReference type="Google" id="ProtNLM"/>
    </source>
</evidence>
<dbReference type="InterPro" id="IPR010035">
    <property type="entry name" value="Thi_S"/>
</dbReference>
<name>A0A3B1DB98_9ZZZZ</name>
<dbReference type="PANTHER" id="PTHR34472:SF1">
    <property type="entry name" value="SULFUR CARRIER PROTEIN THIS"/>
    <property type="match status" value="1"/>
</dbReference>
<dbReference type="AlphaFoldDB" id="A0A3B1DB98"/>
<proteinExistence type="predicted"/>
<dbReference type="SUPFAM" id="SSF54285">
    <property type="entry name" value="MoaD/ThiS"/>
    <property type="match status" value="1"/>
</dbReference>
<dbReference type="InterPro" id="IPR016155">
    <property type="entry name" value="Mopterin_synth/thiamin_S_b"/>
</dbReference>
<sequence>MKLTINGKEREVHSSSTVTELVKELAINAPNIAVALNSQVIPKSKYPETSVKEGDQIEIVHAVGGGV</sequence>
<dbReference type="InterPro" id="IPR012675">
    <property type="entry name" value="Beta-grasp_dom_sf"/>
</dbReference>